<comment type="caution">
    <text evidence="1">The sequence shown here is derived from an EMBL/GenBank/DDBJ whole genome shotgun (WGS) entry which is preliminary data.</text>
</comment>
<protein>
    <submittedName>
        <fullName evidence="1">Uncharacterized protein</fullName>
    </submittedName>
</protein>
<dbReference type="EMBL" id="JABSTQ010011155">
    <property type="protein sequence ID" value="KAG0414701.1"/>
    <property type="molecule type" value="Genomic_DNA"/>
</dbReference>
<name>A0AC60P5R5_IXOPE</name>
<evidence type="ECO:0000313" key="2">
    <source>
        <dbReference type="Proteomes" id="UP000805193"/>
    </source>
</evidence>
<dbReference type="Proteomes" id="UP000805193">
    <property type="component" value="Unassembled WGS sequence"/>
</dbReference>
<keyword evidence="2" id="KW-1185">Reference proteome</keyword>
<gene>
    <name evidence="1" type="ORF">HPB47_008148</name>
</gene>
<sequence>MEIQDVRSLNDSGVLADSSTLLAETSSGETTVTTLPLVNLSIPFLSGTSGIMIGTTTDGSGTFVLDASQLSLLSSSGVFADGVLQLSNAEGSEQVVVLQPQEVTSLGSTTVAPLSELSTNVLAVTQASSQTNPELVTARKPTKPATRAEPEIGPPVGKGPFKCTICNAEFPKWSQLQRHQRNHAEDKPHRCARCDASFNHELNLRLHAATHLCPGEPVLCPECGKRFARLASLKAHMMLHEKEENLICADCGDEFSTQARLDQHAQGHKNELSRVKFYFCRQCPQKFTKQPLLREHMKIHYKIKASLSHRTYKRNIDRSAFPHKCSTCKKQFQKPSQLVRHNRIHTGERPFECSLCHKTFNQKGALQIHMSKHSGVRPYRCEFCSAAFSQRGNLRAHIQRVHSAPPLDRNTPTFRCQECTCTFRRLGSLNAHMSRVHSGQMSLSDGLSKKDALESLSKSLHQQTAVVVEAHRIPMDEEDVKRTNADLLQQVLVNSGLTHSPNGGAAKEASSGDAALAQSLEGPTSDHGASGASGDGAQAQKSPSNESAMVMSVADTATGMIKMHIYRMVGNVRWHQCMYCTKEFKKPSDLVRHIRIHTQEKPYKCSHCFRAFAVKSTLTNHVRATHLGMKLSQCPTCQHMFSTRGALKVHMRIHTGDKPYSCGICNRSFSSSGRCKMHVASHCCLSEGGGSEVSKEPSSGGGGVLTEDLSSLIPIQEPIFISAGECPPTENKRASLLQERPYKCNICPLGFKKSSHLKQHIRSHTGEKPFRCSECERSFVSNGVLKAHIKTHSGVREYKCTVCGATFTTNGSLKRHMCTHTSARPFMCPYCQKTFKTSVSCKKHMKIHRGELMLQRSSNQPRAQGSEDTVPGMVLTDSLVDALVPVNPDEVMGQNHSAPPAEDEAVDDIHEDLVTQEVLVQENLQQFQGSFFESGSDQVDLGQANQVFSQNGFFSQTLPHLTLQTDALDVGSLARAFVTTTLSSGENIAAELPNTSSEAEAAAEAPTQSEDGAVAGSQESALQQVAQDALHGTDDPGDENKPFLCNLCDKRFKRSTYLKSHMRCHSVRPGGAQRSQRTQREHACQECGSSFTTAFSLKRHSLSHSADKATSRSFMCDVCFGVLPTALQLRRHIAQQHPSEKEVVAEEDEEVDNPDDNTSAASKLSKQLVAEKASTPARPQRQFVKFTEEQSRELAQKDPREITLSASEKALIATALEKDREAQDWEPLQVADYPNRCDLCPKSFRKPSDLARHVRIHTGERPFACEVCHKSFTVKSTLDTHRRTHRGERNYPCHICSSFFSTMGSLKVHMRLHTGSRPFKCPHCDQRFRTSGHRKSHILTHFKSGGMRRRSRPAPAEEAAQPLTLVNEGDVAVDGLNQGVMQEIQLQLAPGIQITGLNPSTQTVQIDAALLQHLQQLQQQGNVNISITPSADLGGTEQHLDTTSFLIQQDGSGNSVVLDQTLALPVVTSEGSDGGVTFTVIEEEEGAQDAAVVEADVVSGDIIAEGVIEGVTGDVAEEQPAREEVPAGIALEEFTTVAEGTVGIGEENIVETELMTLSEVTEETRQVKRRRVNEVGGATRLHTCETCGKAYKRASHLKEHLESHKNKEGRVKKAPYSCLTCPKAFAKPSQLKRHMRIHTGERPFQCKLCDKSFNQNNALLVHLIKHTGEKPFRCDICGSQFTQKCNLMVHVKRVHIKKVQSKQDVSPEEAHSQQDVTPEEVETLLPV</sequence>
<accession>A0AC60P5R5</accession>
<organism evidence="1 2">
    <name type="scientific">Ixodes persulcatus</name>
    <name type="common">Taiga tick</name>
    <dbReference type="NCBI Taxonomy" id="34615"/>
    <lineage>
        <taxon>Eukaryota</taxon>
        <taxon>Metazoa</taxon>
        <taxon>Ecdysozoa</taxon>
        <taxon>Arthropoda</taxon>
        <taxon>Chelicerata</taxon>
        <taxon>Arachnida</taxon>
        <taxon>Acari</taxon>
        <taxon>Parasitiformes</taxon>
        <taxon>Ixodida</taxon>
        <taxon>Ixodoidea</taxon>
        <taxon>Ixodidae</taxon>
        <taxon>Ixodinae</taxon>
        <taxon>Ixodes</taxon>
    </lineage>
</organism>
<evidence type="ECO:0000313" key="1">
    <source>
        <dbReference type="EMBL" id="KAG0414701.1"/>
    </source>
</evidence>
<reference evidence="1 2" key="1">
    <citation type="journal article" date="2020" name="Cell">
        <title>Large-Scale Comparative Analyses of Tick Genomes Elucidate Their Genetic Diversity and Vector Capacities.</title>
        <authorList>
            <consortium name="Tick Genome and Microbiome Consortium (TIGMIC)"/>
            <person name="Jia N."/>
            <person name="Wang J."/>
            <person name="Shi W."/>
            <person name="Du L."/>
            <person name="Sun Y."/>
            <person name="Zhan W."/>
            <person name="Jiang J.F."/>
            <person name="Wang Q."/>
            <person name="Zhang B."/>
            <person name="Ji P."/>
            <person name="Bell-Sakyi L."/>
            <person name="Cui X.M."/>
            <person name="Yuan T.T."/>
            <person name="Jiang B.G."/>
            <person name="Yang W.F."/>
            <person name="Lam T.T."/>
            <person name="Chang Q.C."/>
            <person name="Ding S.J."/>
            <person name="Wang X.J."/>
            <person name="Zhu J.G."/>
            <person name="Ruan X.D."/>
            <person name="Zhao L."/>
            <person name="Wei J.T."/>
            <person name="Ye R.Z."/>
            <person name="Que T.C."/>
            <person name="Du C.H."/>
            <person name="Zhou Y.H."/>
            <person name="Cheng J.X."/>
            <person name="Dai P.F."/>
            <person name="Guo W.B."/>
            <person name="Han X.H."/>
            <person name="Huang E.J."/>
            <person name="Li L.F."/>
            <person name="Wei W."/>
            <person name="Gao Y.C."/>
            <person name="Liu J.Z."/>
            <person name="Shao H.Z."/>
            <person name="Wang X."/>
            <person name="Wang C.C."/>
            <person name="Yang T.C."/>
            <person name="Huo Q.B."/>
            <person name="Li W."/>
            <person name="Chen H.Y."/>
            <person name="Chen S.E."/>
            <person name="Zhou L.G."/>
            <person name="Ni X.B."/>
            <person name="Tian J.H."/>
            <person name="Sheng Y."/>
            <person name="Liu T."/>
            <person name="Pan Y.S."/>
            <person name="Xia L.Y."/>
            <person name="Li J."/>
            <person name="Zhao F."/>
            <person name="Cao W.C."/>
        </authorList>
    </citation>
    <scope>NUCLEOTIDE SEQUENCE [LARGE SCALE GENOMIC DNA]</scope>
    <source>
        <strain evidence="1">Iper-2018</strain>
    </source>
</reference>
<proteinExistence type="predicted"/>